<accession>A0A0B1Z5V2</accession>
<organism evidence="1 2">
    <name type="scientific">Pseudomonas frederiksbergensis</name>
    <dbReference type="NCBI Taxonomy" id="104087"/>
    <lineage>
        <taxon>Bacteria</taxon>
        <taxon>Pseudomonadati</taxon>
        <taxon>Pseudomonadota</taxon>
        <taxon>Gammaproteobacteria</taxon>
        <taxon>Pseudomonadales</taxon>
        <taxon>Pseudomonadaceae</taxon>
        <taxon>Pseudomonas</taxon>
    </lineage>
</organism>
<dbReference type="Gene3D" id="3.40.50.1000">
    <property type="entry name" value="HAD superfamily/HAD-like"/>
    <property type="match status" value="1"/>
</dbReference>
<dbReference type="GO" id="GO:0005737">
    <property type="term" value="C:cytoplasm"/>
    <property type="evidence" value="ECO:0007669"/>
    <property type="project" value="TreeGrafter"/>
</dbReference>
<dbReference type="InterPro" id="IPR023214">
    <property type="entry name" value="HAD_sf"/>
</dbReference>
<dbReference type="GO" id="GO:0000287">
    <property type="term" value="F:magnesium ion binding"/>
    <property type="evidence" value="ECO:0007669"/>
    <property type="project" value="TreeGrafter"/>
</dbReference>
<dbReference type="OrthoDB" id="9784466at2"/>
<sequence length="203" mass="23095">MHADSTQPVLAVFDFDGTLTDRHTFWRYMRFIVGTRAFWLRIIPLLPKMLSVILGITPLMQARLAFIACYLGGLTVEQEREHARYFITEQLPLWLRPEAMRRLQWHQSMGHVTALVSNSPENYLIPWGQAVGFDHVCGTRLAVAGNKLTGGISGTNCVDREKVARLRDCMSNLDDFYIYAYGDSSGDAALLGLANSPFYRNWY</sequence>
<dbReference type="GO" id="GO:0006564">
    <property type="term" value="P:L-serine biosynthetic process"/>
    <property type="evidence" value="ECO:0007669"/>
    <property type="project" value="TreeGrafter"/>
</dbReference>
<dbReference type="Gene3D" id="1.20.1440.100">
    <property type="entry name" value="SG protein - dephosphorylation function"/>
    <property type="match status" value="1"/>
</dbReference>
<protein>
    <submittedName>
        <fullName evidence="1">Haloacid dehalogenase</fullName>
    </submittedName>
</protein>
<reference evidence="2" key="1">
    <citation type="submission" date="2015-03" db="EMBL/GenBank/DDBJ databases">
        <title>Pseudomonas frederiksbergensis hydrocarbon degrader.</title>
        <authorList>
            <person name="Brown L.M."/>
            <person name="Ruiz O.N."/>
            <person name="Mueller S."/>
            <person name="Gunasekera T.S."/>
        </authorList>
    </citation>
    <scope>NUCLEOTIDE SEQUENCE [LARGE SCALE GENOMIC DNA]</scope>
    <source>
        <strain evidence="2">SI8</strain>
    </source>
</reference>
<dbReference type="InterPro" id="IPR036412">
    <property type="entry name" value="HAD-like_sf"/>
</dbReference>
<dbReference type="EMBL" id="JQGJ01000001">
    <property type="protein sequence ID" value="KHK66459.1"/>
    <property type="molecule type" value="Genomic_DNA"/>
</dbReference>
<dbReference type="InterPro" id="IPR006385">
    <property type="entry name" value="HAD_hydro_SerB1"/>
</dbReference>
<dbReference type="GO" id="GO:0036424">
    <property type="term" value="F:L-phosphoserine phosphatase activity"/>
    <property type="evidence" value="ECO:0007669"/>
    <property type="project" value="TreeGrafter"/>
</dbReference>
<gene>
    <name evidence="1" type="ORF">JZ00_01105</name>
</gene>
<dbReference type="PANTHER" id="PTHR43344:SF14">
    <property type="entry name" value="HAD-IB FAMILY HYDROLASE"/>
    <property type="match status" value="1"/>
</dbReference>
<name>A0A0B1Z5V2_9PSED</name>
<dbReference type="NCBIfam" id="TIGR01488">
    <property type="entry name" value="HAD-SF-IB"/>
    <property type="match status" value="1"/>
</dbReference>
<dbReference type="AlphaFoldDB" id="A0A0B1Z5V2"/>
<dbReference type="Proteomes" id="UP000030949">
    <property type="component" value="Unassembled WGS sequence"/>
</dbReference>
<dbReference type="PANTHER" id="PTHR43344">
    <property type="entry name" value="PHOSPHOSERINE PHOSPHATASE"/>
    <property type="match status" value="1"/>
</dbReference>
<proteinExistence type="predicted"/>
<dbReference type="RefSeq" id="WP_039588520.1">
    <property type="nucleotide sequence ID" value="NZ_CP142104.1"/>
</dbReference>
<dbReference type="NCBIfam" id="TIGR01490">
    <property type="entry name" value="HAD-SF-IB-hyp1"/>
    <property type="match status" value="1"/>
</dbReference>
<dbReference type="InterPro" id="IPR050582">
    <property type="entry name" value="HAD-like_SerB"/>
</dbReference>
<dbReference type="Pfam" id="PF12710">
    <property type="entry name" value="HAD"/>
    <property type="match status" value="1"/>
</dbReference>
<evidence type="ECO:0000313" key="1">
    <source>
        <dbReference type="EMBL" id="KHK66459.1"/>
    </source>
</evidence>
<comment type="caution">
    <text evidence="1">The sequence shown here is derived from an EMBL/GenBank/DDBJ whole genome shotgun (WGS) entry which is preliminary data.</text>
</comment>
<dbReference type="SUPFAM" id="SSF56784">
    <property type="entry name" value="HAD-like"/>
    <property type="match status" value="1"/>
</dbReference>
<evidence type="ECO:0000313" key="2">
    <source>
        <dbReference type="Proteomes" id="UP000030949"/>
    </source>
</evidence>